<gene>
    <name evidence="1" type="ORF">J0M35_15940</name>
</gene>
<name>A0A8J7TPB2_9BACT</name>
<organism evidence="1 2">
    <name type="scientific">Candidatus Obscuribacter phosphatis</name>
    <dbReference type="NCBI Taxonomy" id="1906157"/>
    <lineage>
        <taxon>Bacteria</taxon>
        <taxon>Bacillati</taxon>
        <taxon>Candidatus Melainabacteria</taxon>
        <taxon>Candidatus Obscuribacterales</taxon>
        <taxon>Candidatus Obscuribacteraceae</taxon>
        <taxon>Candidatus Obscuribacter</taxon>
    </lineage>
</organism>
<evidence type="ECO:0000313" key="1">
    <source>
        <dbReference type="EMBL" id="MBN8661858.1"/>
    </source>
</evidence>
<sequence>MAVESSLKELGDTLHHLKDSAWSLFCEVQQPDQVFCGGPDAVGPIILTPVNGTGLIDTGALLPPRKKWVDYFVSQMDYLVPHLQQECQSLSLPETLSSDLSDEFNNLKSISSTLGDKLAKVKAVCVGPKYENMAIATASQALLDDLKTMERLRKSIYKHAKSEFSRLR</sequence>
<reference evidence="1" key="1">
    <citation type="submission" date="2021-02" db="EMBL/GenBank/DDBJ databases">
        <title>Genome-Resolved Metagenomics of a Microbial Community Performing Photosynthetic Biological Nutrient Removal.</title>
        <authorList>
            <person name="Mcdaniel E.A."/>
        </authorList>
    </citation>
    <scope>NUCLEOTIDE SEQUENCE</scope>
    <source>
        <strain evidence="1">UWPOB_OBS1</strain>
    </source>
</reference>
<evidence type="ECO:0000313" key="2">
    <source>
        <dbReference type="Proteomes" id="UP000664277"/>
    </source>
</evidence>
<dbReference type="AlphaFoldDB" id="A0A8J7TPB2"/>
<accession>A0A8J7TPB2</accession>
<comment type="caution">
    <text evidence="1">The sequence shown here is derived from an EMBL/GenBank/DDBJ whole genome shotgun (WGS) entry which is preliminary data.</text>
</comment>
<dbReference type="EMBL" id="JAFLCK010000026">
    <property type="protein sequence ID" value="MBN8661858.1"/>
    <property type="molecule type" value="Genomic_DNA"/>
</dbReference>
<protein>
    <submittedName>
        <fullName evidence="1">Uncharacterized protein</fullName>
    </submittedName>
</protein>
<dbReference type="Proteomes" id="UP000664277">
    <property type="component" value="Unassembled WGS sequence"/>
</dbReference>
<proteinExistence type="predicted"/>